<dbReference type="InterPro" id="IPR006197">
    <property type="entry name" value="Peptidase_S24_LexA"/>
</dbReference>
<sequence length="204" mass="22817">MTSALPLTRRQRDILDFLRDYVEEHGISPTLEEIAAHFDVNKVTVFGHVAEMERKGVIRRRARGISRGLEIVDQDEDSGPPTPRLSILGKIAAGSPIETIEEPEEIDFADFLPDDRDIYALEVSGTSMIEDAIADGDIVLIERKSTARDGETVVAVLPDGEATLKRFYREKGRIRLQPANSSMEPIYVKDVEIRGVVIGVVRRY</sequence>
<keyword evidence="5 12" id="KW-0378">Hydrolase</keyword>
<evidence type="ECO:0000313" key="17">
    <source>
        <dbReference type="Proteomes" id="UP000320390"/>
    </source>
</evidence>
<dbReference type="InterPro" id="IPR036286">
    <property type="entry name" value="LexA/Signal_pep-like_sf"/>
</dbReference>
<evidence type="ECO:0000256" key="1">
    <source>
        <dbReference type="ARBA" id="ARBA00007484"/>
    </source>
</evidence>
<dbReference type="InterPro" id="IPR036390">
    <property type="entry name" value="WH_DNA-bd_sf"/>
</dbReference>
<dbReference type="EMBL" id="CP036434">
    <property type="protein sequence ID" value="QDV06633.1"/>
    <property type="molecule type" value="Genomic_DNA"/>
</dbReference>
<evidence type="ECO:0000256" key="5">
    <source>
        <dbReference type="ARBA" id="ARBA00022801"/>
    </source>
</evidence>
<gene>
    <name evidence="12 16" type="primary">lexA</name>
    <name evidence="16" type="ORF">Poly30_21480</name>
</gene>
<evidence type="ECO:0000256" key="11">
    <source>
        <dbReference type="ARBA" id="ARBA00023236"/>
    </source>
</evidence>
<dbReference type="Gene3D" id="2.10.109.10">
    <property type="entry name" value="Umud Fragment, subunit A"/>
    <property type="match status" value="1"/>
</dbReference>
<evidence type="ECO:0000256" key="6">
    <source>
        <dbReference type="ARBA" id="ARBA00022813"/>
    </source>
</evidence>
<keyword evidence="4 12" id="KW-0227">DNA damage</keyword>
<feature type="active site" description="For autocatalytic cleavage activity" evidence="12">
    <location>
        <position position="127"/>
    </location>
</feature>
<dbReference type="OrthoDB" id="9802364at2"/>
<evidence type="ECO:0000256" key="4">
    <source>
        <dbReference type="ARBA" id="ARBA00022763"/>
    </source>
</evidence>
<dbReference type="SUPFAM" id="SSF46785">
    <property type="entry name" value="Winged helix' DNA-binding domain"/>
    <property type="match status" value="1"/>
</dbReference>
<evidence type="ECO:0000256" key="8">
    <source>
        <dbReference type="ARBA" id="ARBA00023125"/>
    </source>
</evidence>
<keyword evidence="7 12" id="KW-0805">Transcription regulation</keyword>
<dbReference type="InterPro" id="IPR006200">
    <property type="entry name" value="LexA"/>
</dbReference>
<protein>
    <recommendedName>
        <fullName evidence="12">LexA repressor</fullName>
        <ecNumber evidence="12">3.4.21.88</ecNumber>
    </recommendedName>
</protein>
<dbReference type="CDD" id="cd06529">
    <property type="entry name" value="S24_LexA-like"/>
    <property type="match status" value="1"/>
</dbReference>
<dbReference type="InterPro" id="IPR036388">
    <property type="entry name" value="WH-like_DNA-bd_sf"/>
</dbReference>
<dbReference type="GO" id="GO:0009432">
    <property type="term" value="P:SOS response"/>
    <property type="evidence" value="ECO:0007669"/>
    <property type="project" value="UniProtKB-UniRule"/>
</dbReference>
<feature type="domain" description="Peptidase S24/S26A/S26B/S26C" evidence="14">
    <location>
        <begin position="87"/>
        <end position="198"/>
    </location>
</feature>
<evidence type="ECO:0000259" key="14">
    <source>
        <dbReference type="Pfam" id="PF00717"/>
    </source>
</evidence>
<keyword evidence="8 12" id="KW-0238">DNA-binding</keyword>
<dbReference type="GO" id="GO:0006508">
    <property type="term" value="P:proteolysis"/>
    <property type="evidence" value="ECO:0007669"/>
    <property type="project" value="InterPro"/>
</dbReference>
<dbReference type="GO" id="GO:0045892">
    <property type="term" value="P:negative regulation of DNA-templated transcription"/>
    <property type="evidence" value="ECO:0007669"/>
    <property type="project" value="UniProtKB-UniRule"/>
</dbReference>
<evidence type="ECO:0000256" key="3">
    <source>
        <dbReference type="ARBA" id="ARBA00022705"/>
    </source>
</evidence>
<dbReference type="GO" id="GO:0006281">
    <property type="term" value="P:DNA repair"/>
    <property type="evidence" value="ECO:0007669"/>
    <property type="project" value="UniProtKB-UniRule"/>
</dbReference>
<dbReference type="EC" id="3.4.21.88" evidence="12"/>
<feature type="active site" description="For autocatalytic cleavage activity" evidence="12">
    <location>
        <position position="165"/>
    </location>
</feature>
<evidence type="ECO:0000256" key="7">
    <source>
        <dbReference type="ARBA" id="ARBA00023015"/>
    </source>
</evidence>
<dbReference type="Pfam" id="PF01726">
    <property type="entry name" value="LexA_DNA_bind"/>
    <property type="match status" value="1"/>
</dbReference>
<keyword evidence="9 12" id="KW-0804">Transcription</keyword>
<accession>A0A518ERB3</accession>
<keyword evidence="17" id="KW-1185">Reference proteome</keyword>
<evidence type="ECO:0000256" key="9">
    <source>
        <dbReference type="ARBA" id="ARBA00023163"/>
    </source>
</evidence>
<comment type="catalytic activity">
    <reaction evidence="12">
        <text>Hydrolysis of Ala-|-Gly bond in repressor LexA.</text>
        <dbReference type="EC" id="3.4.21.88"/>
    </reaction>
</comment>
<dbReference type="GO" id="GO:0004252">
    <property type="term" value="F:serine-type endopeptidase activity"/>
    <property type="evidence" value="ECO:0007669"/>
    <property type="project" value="UniProtKB-UniRule"/>
</dbReference>
<dbReference type="Proteomes" id="UP000320390">
    <property type="component" value="Chromosome"/>
</dbReference>
<evidence type="ECO:0000256" key="10">
    <source>
        <dbReference type="ARBA" id="ARBA00023204"/>
    </source>
</evidence>
<dbReference type="GO" id="GO:0006260">
    <property type="term" value="P:DNA replication"/>
    <property type="evidence" value="ECO:0007669"/>
    <property type="project" value="UniProtKB-UniRule"/>
</dbReference>
<evidence type="ECO:0000256" key="12">
    <source>
        <dbReference type="HAMAP-Rule" id="MF_00015"/>
    </source>
</evidence>
<keyword evidence="2 12" id="KW-0678">Repressor</keyword>
<reference evidence="16 17" key="1">
    <citation type="submission" date="2019-02" db="EMBL/GenBank/DDBJ databases">
        <title>Deep-cultivation of Planctomycetes and their phenomic and genomic characterization uncovers novel biology.</title>
        <authorList>
            <person name="Wiegand S."/>
            <person name="Jogler M."/>
            <person name="Boedeker C."/>
            <person name="Pinto D."/>
            <person name="Vollmers J."/>
            <person name="Rivas-Marin E."/>
            <person name="Kohn T."/>
            <person name="Peeters S.H."/>
            <person name="Heuer A."/>
            <person name="Rast P."/>
            <person name="Oberbeckmann S."/>
            <person name="Bunk B."/>
            <person name="Jeske O."/>
            <person name="Meyerdierks A."/>
            <person name="Storesund J.E."/>
            <person name="Kallscheuer N."/>
            <person name="Luecker S."/>
            <person name="Lage O.M."/>
            <person name="Pohl T."/>
            <person name="Merkel B.J."/>
            <person name="Hornburger P."/>
            <person name="Mueller R.-W."/>
            <person name="Bruemmer F."/>
            <person name="Labrenz M."/>
            <person name="Spormann A.M."/>
            <person name="Op den Camp H."/>
            <person name="Overmann J."/>
            <person name="Amann R."/>
            <person name="Jetten M.S.M."/>
            <person name="Mascher T."/>
            <person name="Medema M.H."/>
            <person name="Devos D.P."/>
            <person name="Kaster A.-K."/>
            <person name="Ovreas L."/>
            <person name="Rohde M."/>
            <person name="Galperin M.Y."/>
            <person name="Jogler C."/>
        </authorList>
    </citation>
    <scope>NUCLEOTIDE SEQUENCE [LARGE SCALE GENOMIC DNA]</scope>
    <source>
        <strain evidence="16 17">Poly30</strain>
    </source>
</reference>
<dbReference type="Gene3D" id="1.10.10.10">
    <property type="entry name" value="Winged helix-like DNA-binding domain superfamily/Winged helix DNA-binding domain"/>
    <property type="match status" value="1"/>
</dbReference>
<name>A0A518ERB3_9BACT</name>
<dbReference type="PANTHER" id="PTHR33516">
    <property type="entry name" value="LEXA REPRESSOR"/>
    <property type="match status" value="1"/>
</dbReference>
<dbReference type="PANTHER" id="PTHR33516:SF2">
    <property type="entry name" value="LEXA REPRESSOR-RELATED"/>
    <property type="match status" value="1"/>
</dbReference>
<evidence type="ECO:0000259" key="15">
    <source>
        <dbReference type="Pfam" id="PF01726"/>
    </source>
</evidence>
<evidence type="ECO:0000256" key="13">
    <source>
        <dbReference type="RuleBase" id="RU003991"/>
    </source>
</evidence>
<keyword evidence="11 12" id="KW-0742">SOS response</keyword>
<dbReference type="InterPro" id="IPR015927">
    <property type="entry name" value="Peptidase_S24_S26A/B/C"/>
</dbReference>
<dbReference type="RefSeq" id="WP_145196983.1">
    <property type="nucleotide sequence ID" value="NZ_CP036434.1"/>
</dbReference>
<dbReference type="HAMAP" id="MF_00015">
    <property type="entry name" value="LexA"/>
    <property type="match status" value="1"/>
</dbReference>
<dbReference type="InterPro" id="IPR006199">
    <property type="entry name" value="LexA_DNA-bd_dom"/>
</dbReference>
<evidence type="ECO:0000313" key="16">
    <source>
        <dbReference type="EMBL" id="QDV06633.1"/>
    </source>
</evidence>
<keyword evidence="10 12" id="KW-0234">DNA repair</keyword>
<dbReference type="NCBIfam" id="TIGR00498">
    <property type="entry name" value="lexA"/>
    <property type="match status" value="1"/>
</dbReference>
<dbReference type="InterPro" id="IPR050077">
    <property type="entry name" value="LexA_repressor"/>
</dbReference>
<keyword evidence="6 12" id="KW-0068">Autocatalytic cleavage</keyword>
<comment type="caution">
    <text evidence="12">Lacks conserved residue(s) required for the propagation of feature annotation.</text>
</comment>
<feature type="site" description="Cleavage; by autolysis" evidence="12">
    <location>
        <begin position="93"/>
        <end position="94"/>
    </location>
</feature>
<organism evidence="16 17">
    <name type="scientific">Saltatorellus ferox</name>
    <dbReference type="NCBI Taxonomy" id="2528018"/>
    <lineage>
        <taxon>Bacteria</taxon>
        <taxon>Pseudomonadati</taxon>
        <taxon>Planctomycetota</taxon>
        <taxon>Planctomycetia</taxon>
        <taxon>Planctomycetia incertae sedis</taxon>
        <taxon>Saltatorellus</taxon>
    </lineage>
</organism>
<dbReference type="Pfam" id="PF00717">
    <property type="entry name" value="Peptidase_S24"/>
    <property type="match status" value="1"/>
</dbReference>
<dbReference type="InterPro" id="IPR039418">
    <property type="entry name" value="LexA-like"/>
</dbReference>
<dbReference type="GO" id="GO:0003677">
    <property type="term" value="F:DNA binding"/>
    <property type="evidence" value="ECO:0007669"/>
    <property type="project" value="UniProtKB-UniRule"/>
</dbReference>
<comment type="subunit">
    <text evidence="12">Homodimer.</text>
</comment>
<comment type="function">
    <text evidence="12">Represses a number of genes involved in the response to DNA damage (SOS response), including recA and lexA. In the presence of single-stranded DNA, RecA interacts with LexA causing an autocatalytic cleavage which disrupts the DNA-binding part of LexA, leading to derepression of the SOS regulon and eventually DNA repair.</text>
</comment>
<dbReference type="SUPFAM" id="SSF51306">
    <property type="entry name" value="LexA/Signal peptidase"/>
    <property type="match status" value="1"/>
</dbReference>
<comment type="similarity">
    <text evidence="1 12 13">Belongs to the peptidase S24 family.</text>
</comment>
<dbReference type="PRINTS" id="PR00726">
    <property type="entry name" value="LEXASERPTASE"/>
</dbReference>
<evidence type="ECO:0000256" key="2">
    <source>
        <dbReference type="ARBA" id="ARBA00022491"/>
    </source>
</evidence>
<proteinExistence type="inferred from homology"/>
<keyword evidence="3 12" id="KW-0235">DNA replication</keyword>
<feature type="domain" description="LexA repressor DNA-binding" evidence="15">
    <location>
        <begin position="6"/>
        <end position="61"/>
    </location>
</feature>
<dbReference type="AlphaFoldDB" id="A0A518ERB3"/>